<evidence type="ECO:0000313" key="4">
    <source>
        <dbReference type="WBParaSite" id="TCNE_0000612501-mRNA-1"/>
    </source>
</evidence>
<reference evidence="2 3" key="2">
    <citation type="submission" date="2018-11" db="EMBL/GenBank/DDBJ databases">
        <authorList>
            <consortium name="Pathogen Informatics"/>
        </authorList>
    </citation>
    <scope>NUCLEOTIDE SEQUENCE [LARGE SCALE GENOMIC DNA]</scope>
</reference>
<evidence type="ECO:0000313" key="2">
    <source>
        <dbReference type="EMBL" id="VDM37418.1"/>
    </source>
</evidence>
<organism evidence="3 4">
    <name type="scientific">Toxocara canis</name>
    <name type="common">Canine roundworm</name>
    <dbReference type="NCBI Taxonomy" id="6265"/>
    <lineage>
        <taxon>Eukaryota</taxon>
        <taxon>Metazoa</taxon>
        <taxon>Ecdysozoa</taxon>
        <taxon>Nematoda</taxon>
        <taxon>Chromadorea</taxon>
        <taxon>Rhabditida</taxon>
        <taxon>Spirurina</taxon>
        <taxon>Ascaridomorpha</taxon>
        <taxon>Ascaridoidea</taxon>
        <taxon>Toxocaridae</taxon>
        <taxon>Toxocara</taxon>
    </lineage>
</organism>
<evidence type="ECO:0000256" key="1">
    <source>
        <dbReference type="SAM" id="MobiDB-lite"/>
    </source>
</evidence>
<keyword evidence="3" id="KW-1185">Reference proteome</keyword>
<proteinExistence type="predicted"/>
<reference evidence="4" key="1">
    <citation type="submission" date="2016-06" db="UniProtKB">
        <authorList>
            <consortium name="WormBaseParasite"/>
        </authorList>
    </citation>
    <scope>IDENTIFICATION</scope>
</reference>
<feature type="compositionally biased region" description="Low complexity" evidence="1">
    <location>
        <begin position="231"/>
        <end position="241"/>
    </location>
</feature>
<dbReference type="AlphaFoldDB" id="A0A183UCA5"/>
<name>A0A183UCA5_TOXCA</name>
<dbReference type="Proteomes" id="UP000050794">
    <property type="component" value="Unassembled WGS sequence"/>
</dbReference>
<dbReference type="EMBL" id="UYWY01019442">
    <property type="protein sequence ID" value="VDM37418.1"/>
    <property type="molecule type" value="Genomic_DNA"/>
</dbReference>
<protein>
    <submittedName>
        <fullName evidence="2 4">Uncharacterized protein</fullName>
    </submittedName>
</protein>
<feature type="region of interest" description="Disordered" evidence="1">
    <location>
        <begin position="231"/>
        <end position="253"/>
    </location>
</feature>
<dbReference type="WBParaSite" id="TCNE_0000612501-mRNA-1">
    <property type="protein sequence ID" value="TCNE_0000612501-mRNA-1"/>
    <property type="gene ID" value="TCNE_0000612501"/>
</dbReference>
<sequence length="356" mass="40049">MCLSKNLKCVSVRKLVANCCLATRSPSTSIATIKETVVKNQVDVSSDAQITVMSSPIAGQNYYRCKRRMRAIPSKPKRQSVPSLSAIITEQAMIIDEEKKRLNQAALDLEAKSPHHLERNERSESLASIVLEQLRSSDEPLIWRKKSSKQEQSIDQSGDKQLILPDCSILEEYVRRKRDRFERLHSEPPIMESEKSRCSPCLSTASELIPASAVRVYESARNIPFITAPSRSRLSSVESSRPSPPPPPVRDNSKMLDLLSYGEQMLSASYHSLKNSQLNRNQRSASLTIKPTFSFDPPLSPFEERLQHQAHQLRRSSGNCDISPFSEGDAFVEDIEKVHLNVTCPQTFVGNTRCPR</sequence>
<evidence type="ECO:0000313" key="3">
    <source>
        <dbReference type="Proteomes" id="UP000050794"/>
    </source>
</evidence>
<gene>
    <name evidence="2" type="ORF">TCNE_LOCUS6125</name>
</gene>
<accession>A0A183UCA5</accession>